<evidence type="ECO:0000313" key="1">
    <source>
        <dbReference type="EMBL" id="AFM39428.1"/>
    </source>
</evidence>
<sequence>MGLTLEFLLGNDKLIRKASKNLDFDLFDQPGCIIKKADFSLHLAPKDLNSLSISASKFNNLNPITLREYLVLIVNERDYGLFQVANNWINYFLKVPADNLEHLAKEWFNQMMKEHPNEKIELTAEGIEALKDLYILCEFAVNEKKSVFHFWCL</sequence>
<dbReference type="HOGENOM" id="CLU_1710095_0_0_9"/>
<gene>
    <name evidence="1" type="ordered locus">Desaci_0360</name>
</gene>
<dbReference type="KEGG" id="dai:Desaci_0360"/>
<dbReference type="OrthoDB" id="3078528at2"/>
<dbReference type="Proteomes" id="UP000002892">
    <property type="component" value="Chromosome"/>
</dbReference>
<dbReference type="AlphaFoldDB" id="I4D0V4"/>
<protein>
    <submittedName>
        <fullName evidence="1">Uncharacterized protein</fullName>
    </submittedName>
</protein>
<organism evidence="1 2">
    <name type="scientific">Desulfosporosinus acidiphilus (strain DSM 22704 / JCM 16185 / SJ4)</name>
    <dbReference type="NCBI Taxonomy" id="646529"/>
    <lineage>
        <taxon>Bacteria</taxon>
        <taxon>Bacillati</taxon>
        <taxon>Bacillota</taxon>
        <taxon>Clostridia</taxon>
        <taxon>Eubacteriales</taxon>
        <taxon>Desulfitobacteriaceae</taxon>
        <taxon>Desulfosporosinus</taxon>
    </lineage>
</organism>
<name>I4D0V4_DESAJ</name>
<evidence type="ECO:0000313" key="2">
    <source>
        <dbReference type="Proteomes" id="UP000002892"/>
    </source>
</evidence>
<dbReference type="RefSeq" id="WP_014825442.1">
    <property type="nucleotide sequence ID" value="NC_018068.1"/>
</dbReference>
<dbReference type="EMBL" id="CP003639">
    <property type="protein sequence ID" value="AFM39428.1"/>
    <property type="molecule type" value="Genomic_DNA"/>
</dbReference>
<dbReference type="eggNOG" id="ENOG5032759">
    <property type="taxonomic scope" value="Bacteria"/>
</dbReference>
<accession>I4D0V4</accession>
<dbReference type="STRING" id="646529.Desaci_0360"/>
<reference evidence="1 2" key="1">
    <citation type="journal article" date="2012" name="J. Bacteriol.">
        <title>Complete genome sequences of Desulfosporosinus orientis DSM765T, Desulfosporosinus youngiae DSM17734T, Desulfosporosinus meridiei DSM13257T, and Desulfosporosinus acidiphilus DSM22704T.</title>
        <authorList>
            <person name="Pester M."/>
            <person name="Brambilla E."/>
            <person name="Alazard D."/>
            <person name="Rattei T."/>
            <person name="Weinmaier T."/>
            <person name="Han J."/>
            <person name="Lucas S."/>
            <person name="Lapidus A."/>
            <person name="Cheng J.F."/>
            <person name="Goodwin L."/>
            <person name="Pitluck S."/>
            <person name="Peters L."/>
            <person name="Ovchinnikova G."/>
            <person name="Teshima H."/>
            <person name="Detter J.C."/>
            <person name="Han C.S."/>
            <person name="Tapia R."/>
            <person name="Land M.L."/>
            <person name="Hauser L."/>
            <person name="Kyrpides N.C."/>
            <person name="Ivanova N.N."/>
            <person name="Pagani I."/>
            <person name="Huntmann M."/>
            <person name="Wei C.L."/>
            <person name="Davenport K.W."/>
            <person name="Daligault H."/>
            <person name="Chain P.S."/>
            <person name="Chen A."/>
            <person name="Mavromatis K."/>
            <person name="Markowitz V."/>
            <person name="Szeto E."/>
            <person name="Mikhailova N."/>
            <person name="Pati A."/>
            <person name="Wagner M."/>
            <person name="Woyke T."/>
            <person name="Ollivier B."/>
            <person name="Klenk H.P."/>
            <person name="Spring S."/>
            <person name="Loy A."/>
        </authorList>
    </citation>
    <scope>NUCLEOTIDE SEQUENCE [LARGE SCALE GENOMIC DNA]</scope>
    <source>
        <strain evidence="2">DSM 22704 / JCM 16185 / SJ4</strain>
    </source>
</reference>
<proteinExistence type="predicted"/>
<keyword evidence="2" id="KW-1185">Reference proteome</keyword>